<dbReference type="PANTHER" id="PTHR34229:SF1">
    <property type="entry name" value="METAL TRANSPORT PROTEIN HI_1621-RELATED"/>
    <property type="match status" value="1"/>
</dbReference>
<keyword evidence="4 7" id="KW-0812">Transmembrane</keyword>
<dbReference type="EMBL" id="DSLA01000113">
    <property type="protein sequence ID" value="HEH35955.1"/>
    <property type="molecule type" value="Genomic_DNA"/>
</dbReference>
<keyword evidence="5 7" id="KW-1133">Transmembrane helix</keyword>
<feature type="transmembrane region" description="Helical" evidence="7">
    <location>
        <begin position="266"/>
        <end position="287"/>
    </location>
</feature>
<evidence type="ECO:0000259" key="8">
    <source>
        <dbReference type="Pfam" id="PF13190"/>
    </source>
</evidence>
<dbReference type="PANTHER" id="PTHR34229">
    <property type="entry name" value="METAL TRANSPORT PROTEIN HI_1621-RELATED"/>
    <property type="match status" value="1"/>
</dbReference>
<feature type="domain" description="PDGLE" evidence="8">
    <location>
        <begin position="244"/>
        <end position="287"/>
    </location>
</feature>
<dbReference type="InterPro" id="IPR025937">
    <property type="entry name" value="PDGLE_dom"/>
</dbReference>
<dbReference type="GO" id="GO:0000041">
    <property type="term" value="P:transition metal ion transport"/>
    <property type="evidence" value="ECO:0007669"/>
    <property type="project" value="InterPro"/>
</dbReference>
<feature type="transmembrane region" description="Helical" evidence="7">
    <location>
        <begin position="69"/>
        <end position="94"/>
    </location>
</feature>
<dbReference type="GO" id="GO:0005886">
    <property type="term" value="C:plasma membrane"/>
    <property type="evidence" value="ECO:0007669"/>
    <property type="project" value="UniProtKB-SubCell"/>
</dbReference>
<sequence>MHIPDGYLDLNLAVAFFVLSISVLGYCMLKLRNEKLTALFGVVAGAIFVAQMLDWPIPGGTSAHYVGGALAAILLGPYAGAIAMTIVLTIQAIVFGDGGITAWGANVWNMAIANVFVSYYVYRALKKFGIHIASFFAGWIGITVAAILVGIEIGLSTSFAYGLAITVPVMGIWHAVLGIIEGIITASVVGYIAMRRAEVLEKKEVGKLSAAVIGILLALSPLFAYLSEEVGSSEPMDKAAEMLELEEANIYEGIFPDYSIPGIDPYVGALLSGIVGLLIVLALSLSLRYASASRKNP</sequence>
<evidence type="ECO:0000256" key="7">
    <source>
        <dbReference type="SAM" id="Phobius"/>
    </source>
</evidence>
<keyword evidence="3" id="KW-1003">Cell membrane</keyword>
<evidence type="ECO:0000313" key="9">
    <source>
        <dbReference type="EMBL" id="HEH35955.1"/>
    </source>
</evidence>
<dbReference type="InterPro" id="IPR002751">
    <property type="entry name" value="CbiM/NikMN"/>
</dbReference>
<feature type="transmembrane region" description="Helical" evidence="7">
    <location>
        <begin position="171"/>
        <end position="193"/>
    </location>
</feature>
<evidence type="ECO:0000256" key="1">
    <source>
        <dbReference type="ARBA" id="ARBA00004651"/>
    </source>
</evidence>
<name>A0A7J2TK49_ARCFL</name>
<gene>
    <name evidence="9" type="ORF">ENP88_07455</name>
</gene>
<evidence type="ECO:0000256" key="4">
    <source>
        <dbReference type="ARBA" id="ARBA00022692"/>
    </source>
</evidence>
<evidence type="ECO:0000256" key="3">
    <source>
        <dbReference type="ARBA" id="ARBA00022475"/>
    </source>
</evidence>
<reference evidence="9" key="1">
    <citation type="journal article" date="2020" name="mSystems">
        <title>Genome- and Community-Level Interaction Insights into Carbon Utilization and Element Cycling Functions of Hydrothermarchaeota in Hydrothermal Sediment.</title>
        <authorList>
            <person name="Zhou Z."/>
            <person name="Liu Y."/>
            <person name="Xu W."/>
            <person name="Pan J."/>
            <person name="Luo Z.H."/>
            <person name="Li M."/>
        </authorList>
    </citation>
    <scope>NUCLEOTIDE SEQUENCE [LARGE SCALE GENOMIC DNA]</scope>
    <source>
        <strain evidence="9">SpSt-26</strain>
    </source>
</reference>
<evidence type="ECO:0000256" key="2">
    <source>
        <dbReference type="ARBA" id="ARBA00022448"/>
    </source>
</evidence>
<feature type="transmembrane region" description="Helical" evidence="7">
    <location>
        <begin position="205"/>
        <end position="226"/>
    </location>
</feature>
<keyword evidence="6 7" id="KW-0472">Membrane</keyword>
<evidence type="ECO:0000256" key="5">
    <source>
        <dbReference type="ARBA" id="ARBA00022989"/>
    </source>
</evidence>
<dbReference type="AlphaFoldDB" id="A0A7J2TK49"/>
<comment type="caution">
    <text evidence="9">The sequence shown here is derived from an EMBL/GenBank/DDBJ whole genome shotgun (WGS) entry which is preliminary data.</text>
</comment>
<comment type="subcellular location">
    <subcellularLocation>
        <location evidence="1">Cell membrane</location>
        <topology evidence="1">Multi-pass membrane protein</topology>
    </subcellularLocation>
</comment>
<dbReference type="Pfam" id="PF13190">
    <property type="entry name" value="PDGLE"/>
    <property type="match status" value="1"/>
</dbReference>
<proteinExistence type="predicted"/>
<protein>
    <submittedName>
        <fullName evidence="9">Nickel transporter</fullName>
    </submittedName>
</protein>
<dbReference type="Gene3D" id="1.10.1760.20">
    <property type="match status" value="1"/>
</dbReference>
<feature type="transmembrane region" description="Helical" evidence="7">
    <location>
        <begin position="12"/>
        <end position="31"/>
    </location>
</feature>
<evidence type="ECO:0000256" key="6">
    <source>
        <dbReference type="ARBA" id="ARBA00023136"/>
    </source>
</evidence>
<accession>A0A7J2TK49</accession>
<feature type="transmembrane region" description="Helical" evidence="7">
    <location>
        <begin position="128"/>
        <end position="151"/>
    </location>
</feature>
<feature type="transmembrane region" description="Helical" evidence="7">
    <location>
        <begin position="37"/>
        <end position="57"/>
    </location>
</feature>
<keyword evidence="2" id="KW-0813">Transport</keyword>
<organism evidence="9">
    <name type="scientific">Archaeoglobus fulgidus</name>
    <dbReference type="NCBI Taxonomy" id="2234"/>
    <lineage>
        <taxon>Archaea</taxon>
        <taxon>Methanobacteriati</taxon>
        <taxon>Methanobacteriota</taxon>
        <taxon>Archaeoglobi</taxon>
        <taxon>Archaeoglobales</taxon>
        <taxon>Archaeoglobaceae</taxon>
        <taxon>Archaeoglobus</taxon>
    </lineage>
</organism>
<dbReference type="Pfam" id="PF01891">
    <property type="entry name" value="CbiM"/>
    <property type="match status" value="1"/>
</dbReference>